<dbReference type="GO" id="GO:0008237">
    <property type="term" value="F:metallopeptidase activity"/>
    <property type="evidence" value="ECO:0007669"/>
    <property type="project" value="UniProtKB-KW"/>
</dbReference>
<reference evidence="2 3" key="1">
    <citation type="submission" date="2024-03" db="EMBL/GenBank/DDBJ databases">
        <title>The complete genome of Streptomyces sirii sp.nov.</title>
        <authorList>
            <person name="Zakalyukina Y.V."/>
            <person name="Belik A.R."/>
            <person name="Biryukov M.V."/>
            <person name="Baturina O.A."/>
            <person name="Kabilov M.R."/>
        </authorList>
    </citation>
    <scope>NUCLEOTIDE SEQUENCE [LARGE SCALE GENOMIC DNA]</scope>
    <source>
        <strain evidence="2 3">BP-8</strain>
    </source>
</reference>
<dbReference type="PANTHER" id="PTHR41775:SF1">
    <property type="entry name" value="PEPTIDASE M6-LIKE DOMAIN-CONTAINING PROTEIN"/>
    <property type="match status" value="1"/>
</dbReference>
<dbReference type="InterPro" id="IPR008757">
    <property type="entry name" value="Peptidase_M6-like_domain"/>
</dbReference>
<dbReference type="SUPFAM" id="SSF55486">
    <property type="entry name" value="Metalloproteases ('zincins'), catalytic domain"/>
    <property type="match status" value="1"/>
</dbReference>
<sequence length="418" mass="45106">MSARNISPSRLRRGAATLTLAAFLAAPTTVHAAPSPSAHRPSTPAAACALPGKTGWTDEGHDTDRVQFQPTTGTRRVLTLFVDFPDARATGSTEEYAAQLAPAADWMRTASHGRTRLALTSLHRWVRMPAASDTYGFERGLTFEAHEKYVRDAITAADPYTDFSRYDMVYVVPTKAASAISFSPTYLYDPTTSGVTADGARLKWAVTFGQDMWRWGPKVAAHETGHTFGLPDLYSFTGDTHQYVGGWDVMGNIAGPAPQYLGWHSWKLGWTRDTQVACLAAPGRRTVRLTPVERRGGTKIAVLRTGETTAYVAESRRAEGNDGHACSTGILLYKVDSASPTGEGPVRVMNGNPTARPSPDLHPQKTALRADRSHATGCTPLDLAAYTPGQTFTDPDSGVRIDVLAGGRRGDVVRLTMS</sequence>
<keyword evidence="2" id="KW-0378">Hydrolase</keyword>
<feature type="chain" id="PRO_5046489042" evidence="1">
    <location>
        <begin position="33"/>
        <end position="418"/>
    </location>
</feature>
<evidence type="ECO:0000313" key="2">
    <source>
        <dbReference type="EMBL" id="WXK74905.1"/>
    </source>
</evidence>
<keyword evidence="2" id="KW-0482">Metalloprotease</keyword>
<evidence type="ECO:0000313" key="3">
    <source>
        <dbReference type="Proteomes" id="UP001626628"/>
    </source>
</evidence>
<proteinExistence type="predicted"/>
<organism evidence="2 3">
    <name type="scientific">Streptomyces sirii</name>
    <dbReference type="NCBI Taxonomy" id="3127701"/>
    <lineage>
        <taxon>Bacteria</taxon>
        <taxon>Bacillati</taxon>
        <taxon>Actinomycetota</taxon>
        <taxon>Actinomycetes</taxon>
        <taxon>Kitasatosporales</taxon>
        <taxon>Streptomycetaceae</taxon>
        <taxon>Streptomyces</taxon>
    </lineage>
</organism>
<dbReference type="RefSeq" id="WP_407285112.1">
    <property type="nucleotide sequence ID" value="NZ_CP147982.1"/>
</dbReference>
<feature type="signal peptide" evidence="1">
    <location>
        <begin position="1"/>
        <end position="32"/>
    </location>
</feature>
<dbReference type="EMBL" id="CP147982">
    <property type="protein sequence ID" value="WXK74905.1"/>
    <property type="molecule type" value="Genomic_DNA"/>
</dbReference>
<keyword evidence="2" id="KW-0645">Protease</keyword>
<accession>A0ABZ2QFK8</accession>
<gene>
    <name evidence="2" type="ORF">WAB15_02375</name>
</gene>
<dbReference type="PANTHER" id="PTHR41775">
    <property type="entry name" value="SECRETED PROTEIN-RELATED"/>
    <property type="match status" value="1"/>
</dbReference>
<evidence type="ECO:0000256" key="1">
    <source>
        <dbReference type="SAM" id="SignalP"/>
    </source>
</evidence>
<name>A0ABZ2QFK8_9ACTN</name>
<dbReference type="Proteomes" id="UP001626628">
    <property type="component" value="Chromosome"/>
</dbReference>
<keyword evidence="3" id="KW-1185">Reference proteome</keyword>
<dbReference type="NCBIfam" id="TIGR03296">
    <property type="entry name" value="M6dom_TIGR03296"/>
    <property type="match status" value="1"/>
</dbReference>
<keyword evidence="1" id="KW-0732">Signal</keyword>
<protein>
    <submittedName>
        <fullName evidence="2">M6 family metalloprotease domain-containing protein</fullName>
    </submittedName>
</protein>